<gene>
    <name evidence="3" type="ORF">N44_02612</name>
</gene>
<protein>
    <recommendedName>
        <fullName evidence="2">UspA domain-containing protein</fullName>
    </recommendedName>
</protein>
<dbReference type="Gene3D" id="3.40.50.620">
    <property type="entry name" value="HUPs"/>
    <property type="match status" value="2"/>
</dbReference>
<dbReference type="AlphaFoldDB" id="A0A0A1VW30"/>
<dbReference type="PANTHER" id="PTHR46268">
    <property type="entry name" value="STRESS RESPONSE PROTEIN NHAX"/>
    <property type="match status" value="1"/>
</dbReference>
<feature type="domain" description="UspA" evidence="2">
    <location>
        <begin position="140"/>
        <end position="280"/>
    </location>
</feature>
<evidence type="ECO:0000256" key="1">
    <source>
        <dbReference type="ARBA" id="ARBA00008791"/>
    </source>
</evidence>
<evidence type="ECO:0000259" key="2">
    <source>
        <dbReference type="Pfam" id="PF00582"/>
    </source>
</evidence>
<dbReference type="InterPro" id="IPR006015">
    <property type="entry name" value="Universal_stress_UspA"/>
</dbReference>
<accession>A0A0A1VW30</accession>
<dbReference type="PANTHER" id="PTHR46268:SF8">
    <property type="entry name" value="UNIVERSAL STRESS PROTEIN SLL1388"/>
    <property type="match status" value="1"/>
</dbReference>
<dbReference type="EMBL" id="BBPA01000051">
    <property type="protein sequence ID" value="GAL94032.1"/>
    <property type="molecule type" value="Genomic_DNA"/>
</dbReference>
<organism evidence="3 4">
    <name type="scientific">Microcystis aeruginosa NIES-44</name>
    <dbReference type="NCBI Taxonomy" id="449439"/>
    <lineage>
        <taxon>Bacteria</taxon>
        <taxon>Bacillati</taxon>
        <taxon>Cyanobacteriota</taxon>
        <taxon>Cyanophyceae</taxon>
        <taxon>Oscillatoriophycideae</taxon>
        <taxon>Chroococcales</taxon>
        <taxon>Microcystaceae</taxon>
        <taxon>Microcystis</taxon>
    </lineage>
</organism>
<reference evidence="4" key="1">
    <citation type="journal article" date="2015" name="Genome">
        <title>Whole Genome Sequence of the Non-Microcystin-Producing Microcystis aeruginosa Strain NIES-44.</title>
        <authorList>
            <person name="Okano K."/>
            <person name="Miyata N."/>
            <person name="Ozaki Y."/>
        </authorList>
    </citation>
    <scope>NUCLEOTIDE SEQUENCE [LARGE SCALE GENOMIC DNA]</scope>
    <source>
        <strain evidence="4">NIES-44</strain>
    </source>
</reference>
<sequence length="284" mass="31258">MLEKILYADSGAGQTQEMLQALIDLPAIRKASITILRVVPPQITTEALASKWEEGTQMLTKILQEVKIEPSKVSTILRQGDPKDTVCQVADEIGADLILMGSRGLKRLEAILENSVSQYVFQLTNHPMLLVKDDIYVKKIKKVMVALDKSSSADLALDLAIYLLRDYPSAELILARVNPDLKPEFAPTSPKEMEENPILGPAVAKVKRMNIPYRCVVTGGKPGEQLCKLVDDYGVDLLLLGSPDRRPSVAKSLPDLDRLLGTSLSDYVRVNVNCPVLLARKEGI</sequence>
<dbReference type="Proteomes" id="UP000030321">
    <property type="component" value="Unassembled WGS sequence"/>
</dbReference>
<dbReference type="CDD" id="cd00293">
    <property type="entry name" value="USP-like"/>
    <property type="match status" value="1"/>
</dbReference>
<proteinExistence type="inferred from homology"/>
<dbReference type="RefSeq" id="WP_045359959.1">
    <property type="nucleotide sequence ID" value="NZ_BBPA01000051.1"/>
</dbReference>
<dbReference type="InterPro" id="IPR014729">
    <property type="entry name" value="Rossmann-like_a/b/a_fold"/>
</dbReference>
<dbReference type="PRINTS" id="PR01438">
    <property type="entry name" value="UNVRSLSTRESS"/>
</dbReference>
<dbReference type="SUPFAM" id="SSF52402">
    <property type="entry name" value="Adenine nucleotide alpha hydrolases-like"/>
    <property type="match status" value="2"/>
</dbReference>
<evidence type="ECO:0000313" key="3">
    <source>
        <dbReference type="EMBL" id="GAL94032.1"/>
    </source>
</evidence>
<feature type="domain" description="UspA" evidence="2">
    <location>
        <begin position="1"/>
        <end position="132"/>
    </location>
</feature>
<comment type="caution">
    <text evidence="3">The sequence shown here is derived from an EMBL/GenBank/DDBJ whole genome shotgun (WGS) entry which is preliminary data.</text>
</comment>
<dbReference type="InterPro" id="IPR006016">
    <property type="entry name" value="UspA"/>
</dbReference>
<name>A0A0A1VW30_MICAE</name>
<comment type="similarity">
    <text evidence="1">Belongs to the universal stress protein A family.</text>
</comment>
<evidence type="ECO:0000313" key="4">
    <source>
        <dbReference type="Proteomes" id="UP000030321"/>
    </source>
</evidence>
<dbReference type="Pfam" id="PF00582">
    <property type="entry name" value="Usp"/>
    <property type="match status" value="2"/>
</dbReference>